<organism evidence="1">
    <name type="scientific">Bacteroides faecis</name>
    <dbReference type="NCBI Taxonomy" id="674529"/>
    <lineage>
        <taxon>Bacteria</taxon>
        <taxon>Pseudomonadati</taxon>
        <taxon>Bacteroidota</taxon>
        <taxon>Bacteroidia</taxon>
        <taxon>Bacteroidales</taxon>
        <taxon>Bacteroidaceae</taxon>
        <taxon>Bacteroides</taxon>
    </lineage>
</organism>
<dbReference type="AlphaFoldDB" id="A0A6N2R1P5"/>
<dbReference type="RefSeq" id="WP_156729225.1">
    <property type="nucleotide sequence ID" value="NZ_CACRSZ010000001.1"/>
</dbReference>
<gene>
    <name evidence="1" type="ORF">BFLFYP10_00124</name>
</gene>
<dbReference type="EMBL" id="CACRSZ010000001">
    <property type="protein sequence ID" value="VYS74041.1"/>
    <property type="molecule type" value="Genomic_DNA"/>
</dbReference>
<evidence type="ECO:0000313" key="1">
    <source>
        <dbReference type="EMBL" id="VYS74041.1"/>
    </source>
</evidence>
<accession>A0A6N2R1P5</accession>
<reference evidence="1" key="1">
    <citation type="submission" date="2019-11" db="EMBL/GenBank/DDBJ databases">
        <authorList>
            <person name="Feng L."/>
        </authorList>
    </citation>
    <scope>NUCLEOTIDE SEQUENCE</scope>
    <source>
        <strain evidence="1">BfaecisLFYP10</strain>
    </source>
</reference>
<name>A0A6N2R1P5_9BACE</name>
<proteinExistence type="predicted"/>
<sequence length="121" mass="13921">METKLTQEEERVREILISVASTRGIIYYTELCRKAALKLDMNIPADRGKIGHILGSISSFEHDLGHPLLSSVVVSRNMEQGDGFFKLAEELGYGEWQKLKKGKQFEFDMMNKTHDFWAKKK</sequence>
<protein>
    <submittedName>
        <fullName evidence="1">Uncharacterized protein</fullName>
    </submittedName>
</protein>